<dbReference type="OrthoDB" id="9807749at2"/>
<dbReference type="EMBL" id="BKAG01000002">
    <property type="protein sequence ID" value="GEP41201.1"/>
    <property type="molecule type" value="Genomic_DNA"/>
</dbReference>
<evidence type="ECO:0000256" key="2">
    <source>
        <dbReference type="ARBA" id="ARBA00022605"/>
    </source>
</evidence>
<comment type="caution">
    <text evidence="7">The sequence shown here is derived from an EMBL/GenBank/DDBJ whole genome shotgun (WGS) entry which is preliminary data.</text>
</comment>
<dbReference type="InterPro" id="IPR011858">
    <property type="entry name" value="His6/HISN3"/>
</dbReference>
<dbReference type="SUPFAM" id="SSF51366">
    <property type="entry name" value="Ribulose-phoshate binding barrel"/>
    <property type="match status" value="1"/>
</dbReference>
<name>A0A512M4F4_9BACT</name>
<dbReference type="CDD" id="cd04723">
    <property type="entry name" value="HisA_HisF"/>
    <property type="match status" value="1"/>
</dbReference>
<dbReference type="GO" id="GO:0005737">
    <property type="term" value="C:cytoplasm"/>
    <property type="evidence" value="ECO:0007669"/>
    <property type="project" value="TreeGrafter"/>
</dbReference>
<dbReference type="NCBIfam" id="TIGR02129">
    <property type="entry name" value="hisA_euk"/>
    <property type="match status" value="1"/>
</dbReference>
<evidence type="ECO:0000256" key="4">
    <source>
        <dbReference type="ARBA" id="ARBA00023235"/>
    </source>
</evidence>
<gene>
    <name evidence="7" type="ORF">BGE01nite_04920</name>
</gene>
<proteinExistence type="inferred from homology"/>
<protein>
    <submittedName>
        <fullName evidence="7">Uncharacterized protein</fullName>
    </submittedName>
</protein>
<reference evidence="7 8" key="1">
    <citation type="submission" date="2019-07" db="EMBL/GenBank/DDBJ databases">
        <title>Whole genome shotgun sequence of Brevifollis gellanilyticus NBRC 108608.</title>
        <authorList>
            <person name="Hosoyama A."/>
            <person name="Uohara A."/>
            <person name="Ohji S."/>
            <person name="Ichikawa N."/>
        </authorList>
    </citation>
    <scope>NUCLEOTIDE SEQUENCE [LARGE SCALE GENOMIC DNA]</scope>
    <source>
        <strain evidence="7 8">NBRC 108608</strain>
    </source>
</reference>
<accession>A0A512M4F4</accession>
<evidence type="ECO:0000313" key="8">
    <source>
        <dbReference type="Proteomes" id="UP000321577"/>
    </source>
</evidence>
<organism evidence="7 8">
    <name type="scientific">Brevifollis gellanilyticus</name>
    <dbReference type="NCBI Taxonomy" id="748831"/>
    <lineage>
        <taxon>Bacteria</taxon>
        <taxon>Pseudomonadati</taxon>
        <taxon>Verrucomicrobiota</taxon>
        <taxon>Verrucomicrobiia</taxon>
        <taxon>Verrucomicrobiales</taxon>
        <taxon>Verrucomicrobiaceae</taxon>
    </lineage>
</organism>
<dbReference type="GO" id="GO:0000105">
    <property type="term" value="P:L-histidine biosynthetic process"/>
    <property type="evidence" value="ECO:0007669"/>
    <property type="project" value="UniProtKB-KW"/>
</dbReference>
<dbReference type="GO" id="GO:0003949">
    <property type="term" value="F:1-(5-phosphoribosyl)-5-[(5-phosphoribosylamino)methylideneamino]imidazole-4-carboxamide isomerase activity"/>
    <property type="evidence" value="ECO:0007669"/>
    <property type="project" value="InterPro"/>
</dbReference>
<dbReference type="Pfam" id="PF00977">
    <property type="entry name" value="His_biosynth"/>
    <property type="match status" value="1"/>
</dbReference>
<evidence type="ECO:0000256" key="3">
    <source>
        <dbReference type="ARBA" id="ARBA00023102"/>
    </source>
</evidence>
<evidence type="ECO:0000256" key="5">
    <source>
        <dbReference type="ARBA" id="ARBA00029440"/>
    </source>
</evidence>
<keyword evidence="4" id="KW-0413">Isomerase</keyword>
<dbReference type="PANTHER" id="PTHR43090">
    <property type="entry name" value="1-(5-PHOSPHORIBOSYL)-5-[(5-PHOSPHORIBOSYLAMINO)METHYLIDENEAMINO] IMIDAZOLE-4-CARBOXAMIDE ISOMERASE"/>
    <property type="match status" value="1"/>
</dbReference>
<dbReference type="InterPro" id="IPR044524">
    <property type="entry name" value="Isoase_HisA-like"/>
</dbReference>
<dbReference type="RefSeq" id="WP_146848664.1">
    <property type="nucleotide sequence ID" value="NZ_BKAG01000002.1"/>
</dbReference>
<dbReference type="InterPro" id="IPR013785">
    <property type="entry name" value="Aldolase_TIM"/>
</dbReference>
<evidence type="ECO:0000313" key="7">
    <source>
        <dbReference type="EMBL" id="GEP41201.1"/>
    </source>
</evidence>
<dbReference type="InterPro" id="IPR011060">
    <property type="entry name" value="RibuloseP-bd_barrel"/>
</dbReference>
<comment type="pathway">
    <text evidence="5">Amino-acid biosynthesis.</text>
</comment>
<dbReference type="PANTHER" id="PTHR43090:SF2">
    <property type="entry name" value="1-(5-PHOSPHORIBOSYL)-5-[(5-PHOSPHORIBOSYLAMINO)METHYLIDENEAMINO] IMIDAZOLE-4-CARBOXAMIDE ISOMERASE"/>
    <property type="match status" value="1"/>
</dbReference>
<evidence type="ECO:0000256" key="6">
    <source>
        <dbReference type="RuleBase" id="RU003657"/>
    </source>
</evidence>
<dbReference type="GO" id="GO:0000162">
    <property type="term" value="P:L-tryptophan biosynthetic process"/>
    <property type="evidence" value="ECO:0007669"/>
    <property type="project" value="TreeGrafter"/>
</dbReference>
<evidence type="ECO:0000256" key="1">
    <source>
        <dbReference type="ARBA" id="ARBA00009667"/>
    </source>
</evidence>
<keyword evidence="8" id="KW-1185">Reference proteome</keyword>
<sequence>MTRFRPCIDLHSGQVKQIVGSTLSDSGSGLKTNFVSDRDSAWYGELYQKDDLPGGHVIMLGPNNEDAAKAALGAFPGGLQLGGGIRPCNAEEYLAAGASHVIVTSYLFETDGTFSETRLNKMVAAAGKERLVIDLSCKATGDGWTVAMNRWQTLTDLHVTPETLKHLAAHCDEFLIHAVDVEGKCEGIDEALVSFLGQHSPVAMTYAGGIHRIEDLHRIQQLSDGRVDATVGSALDLFGGSGVRYADLLAFNRRTSPNLPA</sequence>
<keyword evidence="3 6" id="KW-0368">Histidine biosynthesis</keyword>
<keyword evidence="2 6" id="KW-0028">Amino-acid biosynthesis</keyword>
<dbReference type="AlphaFoldDB" id="A0A512M4F4"/>
<dbReference type="Gene3D" id="3.20.20.70">
    <property type="entry name" value="Aldolase class I"/>
    <property type="match status" value="1"/>
</dbReference>
<dbReference type="FunFam" id="3.20.20.70:FF:000110">
    <property type="entry name" value="1-(5-phosphoribosyl)-5-[(5-phosphoribosylamino)methylideneamino] imidazole-4-carboxamide isomerase, chloroplastic"/>
    <property type="match status" value="1"/>
</dbReference>
<dbReference type="Proteomes" id="UP000321577">
    <property type="component" value="Unassembled WGS sequence"/>
</dbReference>
<comment type="similarity">
    <text evidence="1 6">Belongs to the HisA/HisF family.</text>
</comment>
<dbReference type="InterPro" id="IPR006062">
    <property type="entry name" value="His_biosynth"/>
</dbReference>